<comment type="caution">
    <text evidence="1">The sequence shown here is derived from an EMBL/GenBank/DDBJ whole genome shotgun (WGS) entry which is preliminary data.</text>
</comment>
<gene>
    <name evidence="1" type="ORF">A0G03_09220</name>
</gene>
<dbReference type="CDD" id="cd03801">
    <property type="entry name" value="GT4_PimA-like"/>
    <property type="match status" value="1"/>
</dbReference>
<evidence type="ECO:0000313" key="2">
    <source>
        <dbReference type="Proteomes" id="UP000234468"/>
    </source>
</evidence>
<reference evidence="1 2" key="1">
    <citation type="submission" date="2016-04" db="EMBL/GenBank/DDBJ databases">
        <title>New species of Pectobacterium.</title>
        <authorList>
            <person name="Waleron M."/>
            <person name="Misztak A.E."/>
            <person name="Waleron K."/>
        </authorList>
    </citation>
    <scope>NUCLEOTIDE SEQUENCE [LARGE SCALE GENOMIC DNA]</scope>
    <source>
        <strain evidence="1 2">IFB5232</strain>
    </source>
</reference>
<evidence type="ECO:0000313" key="1">
    <source>
        <dbReference type="EMBL" id="PKX86576.1"/>
    </source>
</evidence>
<dbReference type="SUPFAM" id="SSF53756">
    <property type="entry name" value="UDP-Glycosyltransferase/glycogen phosphorylase"/>
    <property type="match status" value="1"/>
</dbReference>
<protein>
    <recommendedName>
        <fullName evidence="3">Glycosyltransferase</fullName>
    </recommendedName>
</protein>
<organism evidence="1 2">
    <name type="scientific">Pectobacterium peruviense</name>
    <dbReference type="NCBI Taxonomy" id="2066479"/>
    <lineage>
        <taxon>Bacteria</taxon>
        <taxon>Pseudomonadati</taxon>
        <taxon>Pseudomonadota</taxon>
        <taxon>Gammaproteobacteria</taxon>
        <taxon>Enterobacterales</taxon>
        <taxon>Pectobacteriaceae</taxon>
        <taxon>Pectobacterium</taxon>
    </lineage>
</organism>
<dbReference type="RefSeq" id="WP_053075300.1">
    <property type="nucleotide sequence ID" value="NZ_AODU01000009.1"/>
</dbReference>
<dbReference type="Gene3D" id="3.40.50.2000">
    <property type="entry name" value="Glycogen Phosphorylase B"/>
    <property type="match status" value="1"/>
</dbReference>
<evidence type="ECO:0008006" key="3">
    <source>
        <dbReference type="Google" id="ProtNLM"/>
    </source>
</evidence>
<dbReference type="PANTHER" id="PTHR12526">
    <property type="entry name" value="GLYCOSYLTRANSFERASE"/>
    <property type="match status" value="1"/>
</dbReference>
<keyword evidence="2" id="KW-1185">Reference proteome</keyword>
<sequence>MEKKIVFISMHLPSPNVPEAGQKLAYKRLMNFLNKNSEVHLISFVNEREKIHVDYSLYEKCSSIKLIYLNNKNRFLNILNKPWLPFPMAIRNDRRVKEYLASIINDNMDIHIEYEQGAIFIPIDLLSKTTVVFHDVISQSFERYSKGSSNLIKRCFFKCQHLLLVKWERLLLPRLARVIVLNEKDLNIVKSLTPNVNNVIVDYPEISEVFYSVRRESIIKGTIIFWGAMNRSENIDAVLWFVHSIFPKILEKVPDAKFFVVGANPPKLIKNLECNNITVTGFVESPKEYFESMHISVVPLRYGAGVKLKVLEALATKIPVVTTNVGAEGIIDNDGLLIISDVEDEFANNVVRLIG</sequence>
<accession>A0ABX4S940</accession>
<dbReference type="Pfam" id="PF13692">
    <property type="entry name" value="Glyco_trans_1_4"/>
    <property type="match status" value="1"/>
</dbReference>
<proteinExistence type="predicted"/>
<name>A0ABX4S940_9GAMM</name>
<dbReference type="EMBL" id="LXFV01000007">
    <property type="protein sequence ID" value="PKX86576.1"/>
    <property type="molecule type" value="Genomic_DNA"/>
</dbReference>
<dbReference type="Proteomes" id="UP000234468">
    <property type="component" value="Unassembled WGS sequence"/>
</dbReference>